<evidence type="ECO:0000256" key="6">
    <source>
        <dbReference type="ARBA" id="ARBA00022598"/>
    </source>
</evidence>
<dbReference type="NCBIfam" id="NF006367">
    <property type="entry name" value="PRK08591.1"/>
    <property type="match status" value="1"/>
</dbReference>
<evidence type="ECO:0000256" key="2">
    <source>
        <dbReference type="ARBA" id="ARBA00004956"/>
    </source>
</evidence>
<dbReference type="Pfam" id="PF00289">
    <property type="entry name" value="Biotin_carb_N"/>
    <property type="match status" value="1"/>
</dbReference>
<keyword evidence="8 16" id="KW-0547">Nucleotide-binding</keyword>
<keyword evidence="13 17" id="KW-0275">Fatty acid biosynthesis</keyword>
<evidence type="ECO:0000256" key="12">
    <source>
        <dbReference type="ARBA" id="ARBA00023098"/>
    </source>
</evidence>
<evidence type="ECO:0000256" key="11">
    <source>
        <dbReference type="ARBA" id="ARBA00022842"/>
    </source>
</evidence>
<dbReference type="InterPro" id="IPR005479">
    <property type="entry name" value="CPAse_ATP-bd"/>
</dbReference>
<dbReference type="FunFam" id="3.40.50.20:FF:000010">
    <property type="entry name" value="Propionyl-CoA carboxylase subunit alpha"/>
    <property type="match status" value="1"/>
</dbReference>
<feature type="domain" description="Biotin carboxylation" evidence="19">
    <location>
        <begin position="1"/>
        <end position="447"/>
    </location>
</feature>
<dbReference type="GO" id="GO:0005524">
    <property type="term" value="F:ATP binding"/>
    <property type="evidence" value="ECO:0007669"/>
    <property type="project" value="UniProtKB-UniRule"/>
</dbReference>
<keyword evidence="9 17" id="KW-0276">Fatty acid metabolism</keyword>
<dbReference type="InterPro" id="IPR011764">
    <property type="entry name" value="Biotin_carboxylation_dom"/>
</dbReference>
<comment type="caution">
    <text evidence="20">The sequence shown here is derived from an EMBL/GenBank/DDBJ whole genome shotgun (WGS) entry which is preliminary data.</text>
</comment>
<evidence type="ECO:0000256" key="8">
    <source>
        <dbReference type="ARBA" id="ARBA00022741"/>
    </source>
</evidence>
<dbReference type="SUPFAM" id="SSF56059">
    <property type="entry name" value="Glutathione synthetase ATP-binding domain-like"/>
    <property type="match status" value="1"/>
</dbReference>
<dbReference type="InterPro" id="IPR005481">
    <property type="entry name" value="BC-like_N"/>
</dbReference>
<dbReference type="AlphaFoldDB" id="A0A948W5N5"/>
<dbReference type="InterPro" id="IPR011761">
    <property type="entry name" value="ATP-grasp"/>
</dbReference>
<evidence type="ECO:0000256" key="13">
    <source>
        <dbReference type="ARBA" id="ARBA00023160"/>
    </source>
</evidence>
<comment type="function">
    <text evidence="1 17">This protein is a component of the acetyl coenzyme A carboxylase complex; first, biotin carboxylase catalyzes the carboxylation of the carrier protein and then the transcarboxylase transfers the carboxyl group to form malonyl-CoA.</text>
</comment>
<evidence type="ECO:0000256" key="5">
    <source>
        <dbReference type="ARBA" id="ARBA00022516"/>
    </source>
</evidence>
<keyword evidence="7" id="KW-0479">Metal-binding</keyword>
<keyword evidence="10 16" id="KW-0067">ATP-binding</keyword>
<gene>
    <name evidence="20" type="primary">accC</name>
    <name evidence="20" type="ORF">KJ970_06735</name>
</gene>
<keyword evidence="6 17" id="KW-0436">Ligase</keyword>
<evidence type="ECO:0000256" key="15">
    <source>
        <dbReference type="ARBA" id="ARBA00048600"/>
    </source>
</evidence>
<dbReference type="GO" id="GO:0004075">
    <property type="term" value="F:biotin carboxylase activity"/>
    <property type="evidence" value="ECO:0007669"/>
    <property type="project" value="UniProtKB-EC"/>
</dbReference>
<evidence type="ECO:0000256" key="17">
    <source>
        <dbReference type="RuleBase" id="RU365063"/>
    </source>
</evidence>
<keyword evidence="5 17" id="KW-0444">Lipid biosynthesis</keyword>
<dbReference type="Gene3D" id="3.30.1490.20">
    <property type="entry name" value="ATP-grasp fold, A domain"/>
    <property type="match status" value="1"/>
</dbReference>
<keyword evidence="14 17" id="KW-0092">Biotin</keyword>
<sequence length="456" mass="50371">MFKKILVANRGEIAVRIIRACHELGIEVVSVYSEGDRDSLHVRLADEAVCIGPAPSRSSYLNTTAIISAALVTRSEAIHPGYGFLAENANFSEACEQSDLVFIGPRPEAIRLMGDKAMARKAMQEAGVPVVPGSDGIIESLEQARNVTQKMGFPMIMKAKDGGGGKGMRIVWSESELESAFAMATAEAEAAFGSGAMYMERFLEKPRHVEIQVAADSEGNVVHFYERDCSIQRRHQKLLEESPCPILTKEKRAQLTDTAVRGAQGIGYSSLGTMEFLLDEDGSFYFMEMNTRLQVEHPVTEMITGRDLVRLQISIAAGNSLPFLQQDIQLSGHAIECRINAEDPRRNFRPVPGPIRFFHAPGGPGVRVDSHLYSGYSVPSHYDSLLAKIIVKDDERGAAIARMKRALDELVIEGIPTTATFHIDVMQNEDFIIGKNVDTGFLRKYMPQYDSSRKKE</sequence>
<evidence type="ECO:0000256" key="10">
    <source>
        <dbReference type="ARBA" id="ARBA00022840"/>
    </source>
</evidence>
<comment type="catalytic activity">
    <reaction evidence="15 17">
        <text>N(6)-biotinyl-L-lysyl-[protein] + hydrogencarbonate + ATP = N(6)-carboxybiotinyl-L-lysyl-[protein] + ADP + phosphate + H(+)</text>
        <dbReference type="Rhea" id="RHEA:13501"/>
        <dbReference type="Rhea" id="RHEA-COMP:10505"/>
        <dbReference type="Rhea" id="RHEA-COMP:10506"/>
        <dbReference type="ChEBI" id="CHEBI:15378"/>
        <dbReference type="ChEBI" id="CHEBI:17544"/>
        <dbReference type="ChEBI" id="CHEBI:30616"/>
        <dbReference type="ChEBI" id="CHEBI:43474"/>
        <dbReference type="ChEBI" id="CHEBI:83144"/>
        <dbReference type="ChEBI" id="CHEBI:83145"/>
        <dbReference type="ChEBI" id="CHEBI:456216"/>
        <dbReference type="EC" id="6.3.4.14"/>
    </reaction>
</comment>
<dbReference type="InterPro" id="IPR004549">
    <property type="entry name" value="Acetyl_CoA_COase_biotin_COase"/>
</dbReference>
<evidence type="ECO:0000259" key="18">
    <source>
        <dbReference type="PROSITE" id="PS50975"/>
    </source>
</evidence>
<dbReference type="GO" id="GO:0046872">
    <property type="term" value="F:metal ion binding"/>
    <property type="evidence" value="ECO:0007669"/>
    <property type="project" value="UniProtKB-KW"/>
</dbReference>
<proteinExistence type="predicted"/>
<dbReference type="InterPro" id="IPR013815">
    <property type="entry name" value="ATP_grasp_subdomain_1"/>
</dbReference>
<dbReference type="PROSITE" id="PS50979">
    <property type="entry name" value="BC"/>
    <property type="match status" value="1"/>
</dbReference>
<evidence type="ECO:0000256" key="16">
    <source>
        <dbReference type="PROSITE-ProRule" id="PRU00409"/>
    </source>
</evidence>
<dbReference type="NCBIfam" id="TIGR00514">
    <property type="entry name" value="accC"/>
    <property type="match status" value="1"/>
</dbReference>
<organism evidence="20 21">
    <name type="scientific">Eiseniibacteriota bacterium</name>
    <dbReference type="NCBI Taxonomy" id="2212470"/>
    <lineage>
        <taxon>Bacteria</taxon>
        <taxon>Candidatus Eiseniibacteriota</taxon>
    </lineage>
</organism>
<dbReference type="FunFam" id="3.30.1490.20:FF:000018">
    <property type="entry name" value="Biotin carboxylase"/>
    <property type="match status" value="1"/>
</dbReference>
<dbReference type="Pfam" id="PF02786">
    <property type="entry name" value="CPSase_L_D2"/>
    <property type="match status" value="1"/>
</dbReference>
<comment type="pathway">
    <text evidence="2 17">Lipid metabolism; malonyl-CoA biosynthesis; malonyl-CoA from acetyl-CoA: step 1/1.</text>
</comment>
<dbReference type="PROSITE" id="PS00867">
    <property type="entry name" value="CPSASE_2"/>
    <property type="match status" value="1"/>
</dbReference>
<feature type="domain" description="ATP-grasp" evidence="18">
    <location>
        <begin position="120"/>
        <end position="317"/>
    </location>
</feature>
<dbReference type="Pfam" id="PF02785">
    <property type="entry name" value="Biotin_carb_C"/>
    <property type="match status" value="1"/>
</dbReference>
<evidence type="ECO:0000313" key="20">
    <source>
        <dbReference type="EMBL" id="MBU2690609.1"/>
    </source>
</evidence>
<comment type="subunit">
    <text evidence="3 17">Acetyl-CoA carboxylase is a heterohexamer of biotin carboxyl carrier protein, biotin carboxylase and the two subunits of carboxyl transferase in a 2:2 complex.</text>
</comment>
<dbReference type="PANTHER" id="PTHR48095:SF2">
    <property type="entry name" value="BIOTIN CARBOXYLASE, CHLOROPLASTIC"/>
    <property type="match status" value="1"/>
</dbReference>
<dbReference type="EMBL" id="JAHJDP010000032">
    <property type="protein sequence ID" value="MBU2690609.1"/>
    <property type="molecule type" value="Genomic_DNA"/>
</dbReference>
<dbReference type="SMART" id="SM00878">
    <property type="entry name" value="Biotin_carb_C"/>
    <property type="match status" value="1"/>
</dbReference>
<dbReference type="InterPro" id="IPR051602">
    <property type="entry name" value="ACC_Biotin_Carboxylase"/>
</dbReference>
<dbReference type="SUPFAM" id="SSF52440">
    <property type="entry name" value="PreATP-grasp domain"/>
    <property type="match status" value="1"/>
</dbReference>
<evidence type="ECO:0000256" key="14">
    <source>
        <dbReference type="ARBA" id="ARBA00023267"/>
    </source>
</evidence>
<dbReference type="PROSITE" id="PS50975">
    <property type="entry name" value="ATP_GRASP"/>
    <property type="match status" value="1"/>
</dbReference>
<dbReference type="Proteomes" id="UP000777784">
    <property type="component" value="Unassembled WGS sequence"/>
</dbReference>
<evidence type="ECO:0000256" key="1">
    <source>
        <dbReference type="ARBA" id="ARBA00003761"/>
    </source>
</evidence>
<dbReference type="Gene3D" id="3.30.470.20">
    <property type="entry name" value="ATP-grasp fold, B domain"/>
    <property type="match status" value="1"/>
</dbReference>
<dbReference type="GO" id="GO:0006633">
    <property type="term" value="P:fatty acid biosynthetic process"/>
    <property type="evidence" value="ECO:0007669"/>
    <property type="project" value="UniProtKB-KW"/>
</dbReference>
<dbReference type="InterPro" id="IPR011054">
    <property type="entry name" value="Rudment_hybrid_motif"/>
</dbReference>
<evidence type="ECO:0000256" key="7">
    <source>
        <dbReference type="ARBA" id="ARBA00022723"/>
    </source>
</evidence>
<accession>A0A948W5N5</accession>
<dbReference type="InterPro" id="IPR016185">
    <property type="entry name" value="PreATP-grasp_dom_sf"/>
</dbReference>
<keyword evidence="12 17" id="KW-0443">Lipid metabolism</keyword>
<name>A0A948W5N5_UNCEI</name>
<evidence type="ECO:0000313" key="21">
    <source>
        <dbReference type="Proteomes" id="UP000777784"/>
    </source>
</evidence>
<dbReference type="EC" id="6.3.4.14" evidence="4 17"/>
<protein>
    <recommendedName>
        <fullName evidence="4 17">Biotin carboxylase</fullName>
        <ecNumber evidence="4 17">6.3.4.14</ecNumber>
    </recommendedName>
    <alternativeName>
        <fullName evidence="17">Acetyl-coenzyme A carboxylase biotin carboxylase subunit A</fullName>
    </alternativeName>
</protein>
<dbReference type="PANTHER" id="PTHR48095">
    <property type="entry name" value="PYRUVATE CARBOXYLASE SUBUNIT A"/>
    <property type="match status" value="1"/>
</dbReference>
<evidence type="ECO:0000256" key="3">
    <source>
        <dbReference type="ARBA" id="ARBA00011750"/>
    </source>
</evidence>
<dbReference type="InterPro" id="IPR005482">
    <property type="entry name" value="Biotin_COase_C"/>
</dbReference>
<evidence type="ECO:0000256" key="4">
    <source>
        <dbReference type="ARBA" id="ARBA00013263"/>
    </source>
</evidence>
<evidence type="ECO:0000256" key="9">
    <source>
        <dbReference type="ARBA" id="ARBA00022832"/>
    </source>
</evidence>
<dbReference type="Gene3D" id="3.40.50.20">
    <property type="match status" value="1"/>
</dbReference>
<keyword evidence="11" id="KW-0460">Magnesium</keyword>
<reference evidence="20" key="1">
    <citation type="submission" date="2021-05" db="EMBL/GenBank/DDBJ databases">
        <title>Energy efficiency and biological interactions define the core microbiome of deep oligotrophic groundwater.</title>
        <authorList>
            <person name="Mehrshad M."/>
            <person name="Lopez-Fernandez M."/>
            <person name="Bell E."/>
            <person name="Bernier-Latmani R."/>
            <person name="Bertilsson S."/>
            <person name="Dopson M."/>
        </authorList>
    </citation>
    <scope>NUCLEOTIDE SEQUENCE</scope>
    <source>
        <strain evidence="20">Modern_marine.mb.64</strain>
    </source>
</reference>
<dbReference type="SUPFAM" id="SSF51246">
    <property type="entry name" value="Rudiment single hybrid motif"/>
    <property type="match status" value="1"/>
</dbReference>
<evidence type="ECO:0000259" key="19">
    <source>
        <dbReference type="PROSITE" id="PS50979"/>
    </source>
</evidence>